<protein>
    <recommendedName>
        <fullName evidence="2">RBR-type E3 ubiquitin transferase</fullName>
        <ecNumber evidence="2">2.3.2.31</ecNumber>
    </recommendedName>
</protein>
<proteinExistence type="predicted"/>
<keyword evidence="7" id="KW-0833">Ubl conjugation pathway</keyword>
<dbReference type="Pfam" id="PF00097">
    <property type="entry name" value="zf-C3HC4"/>
    <property type="match status" value="1"/>
</dbReference>
<evidence type="ECO:0000256" key="6">
    <source>
        <dbReference type="ARBA" id="ARBA00022771"/>
    </source>
</evidence>
<evidence type="ECO:0000256" key="8">
    <source>
        <dbReference type="ARBA" id="ARBA00022833"/>
    </source>
</evidence>
<dbReference type="EMBL" id="LT598480">
    <property type="protein sequence ID" value="SCV02641.1"/>
    <property type="molecule type" value="Genomic_DNA"/>
</dbReference>
<keyword evidence="6 9" id="KW-0863">Zinc-finger</keyword>
<dbReference type="PROSITE" id="PS50089">
    <property type="entry name" value="ZF_RING_2"/>
    <property type="match status" value="1"/>
</dbReference>
<feature type="domain" description="RING-type" evidence="11">
    <location>
        <begin position="169"/>
        <end position="382"/>
    </location>
</feature>
<dbReference type="OrthoDB" id="10009520at2759"/>
<name>A0A1G4KDP3_9SACH</name>
<dbReference type="InterPro" id="IPR017907">
    <property type="entry name" value="Znf_RING_CS"/>
</dbReference>
<dbReference type="Pfam" id="PF22191">
    <property type="entry name" value="IBR_1"/>
    <property type="match status" value="1"/>
</dbReference>
<evidence type="ECO:0000256" key="5">
    <source>
        <dbReference type="ARBA" id="ARBA00022737"/>
    </source>
</evidence>
<comment type="catalytic activity">
    <reaction evidence="1">
        <text>[E2 ubiquitin-conjugating enzyme]-S-ubiquitinyl-L-cysteine + [acceptor protein]-L-lysine = [E2 ubiquitin-conjugating enzyme]-L-cysteine + [acceptor protein]-N(6)-ubiquitinyl-L-lysine.</text>
        <dbReference type="EC" id="2.3.2.31"/>
    </reaction>
</comment>
<dbReference type="Gene3D" id="3.30.40.10">
    <property type="entry name" value="Zinc/RING finger domain, C3HC4 (zinc finger)"/>
    <property type="match status" value="1"/>
</dbReference>
<dbReference type="PROSITE" id="PS51873">
    <property type="entry name" value="TRIAD"/>
    <property type="match status" value="1"/>
</dbReference>
<dbReference type="InterPro" id="IPR001841">
    <property type="entry name" value="Znf_RING"/>
</dbReference>
<dbReference type="InterPro" id="IPR018957">
    <property type="entry name" value="Znf_C3HC4_RING-type"/>
</dbReference>
<dbReference type="InterPro" id="IPR013083">
    <property type="entry name" value="Znf_RING/FYVE/PHD"/>
</dbReference>
<dbReference type="Pfam" id="PF01485">
    <property type="entry name" value="IBR"/>
    <property type="match status" value="1"/>
</dbReference>
<dbReference type="PANTHER" id="PTHR11685">
    <property type="entry name" value="RBR FAMILY RING FINGER AND IBR DOMAIN-CONTAINING"/>
    <property type="match status" value="1"/>
</dbReference>
<gene>
    <name evidence="12" type="ORF">LAME_0H03664G</name>
</gene>
<evidence type="ECO:0000256" key="7">
    <source>
        <dbReference type="ARBA" id="ARBA00022786"/>
    </source>
</evidence>
<sequence>MKVSGKLAEGSDEDDESLILDFESDSDVIDDVDNESVLLGRDNDVNDSSDSSCYESGDLSGNYLGFDQREKVLNPGFGDNTYDDDGVPKLNYNCLTTDQIYELMVSRLERIQPIFQLSYGDIIVMLQKYAWSEERLLEDWTEDREKVLVACGLEITKTVSKSRGIQNHSDFLCHICCESNKQKTFRLECGHEYCVECYEHYIKDKLPEGKIITCMSCSLALKNSDIDEILGDNSSQTLMISSIKGFIQKHSKHYKWCPFVDCNCVIQVSNLSSLSEFPRLHLSPYVVCENQHRFCFKCGLESHSPGDCQVAEQWVKLAQLESENLNWVLKNTKECPKCGVNIEKNGGCNHMTCQSCEYQFCWICEQCWNGHGGGFYECTRFKKDEKLGTAETKNSLRKYTFYYKLFSEHENSAKLDWNLGLTVEQKVKVLQENIGISWIETQFLSESIRALIEGRTTLKWSFPVAFYADPSHNLTKIFVDNQALLVSAVEDLSQLLQVKEPQNIIDRKREFYNKARFVETRSKALAGCGRDLLCKGICVPFQ</sequence>
<evidence type="ECO:0000256" key="3">
    <source>
        <dbReference type="ARBA" id="ARBA00022679"/>
    </source>
</evidence>
<dbReference type="GO" id="GO:0008270">
    <property type="term" value="F:zinc ion binding"/>
    <property type="evidence" value="ECO:0007669"/>
    <property type="project" value="UniProtKB-KW"/>
</dbReference>
<keyword evidence="5" id="KW-0677">Repeat</keyword>
<feature type="domain" description="RING-type" evidence="10">
    <location>
        <begin position="173"/>
        <end position="218"/>
    </location>
</feature>
<evidence type="ECO:0000259" key="10">
    <source>
        <dbReference type="PROSITE" id="PS50089"/>
    </source>
</evidence>
<evidence type="ECO:0000313" key="13">
    <source>
        <dbReference type="Proteomes" id="UP000191144"/>
    </source>
</evidence>
<dbReference type="GO" id="GO:0016567">
    <property type="term" value="P:protein ubiquitination"/>
    <property type="evidence" value="ECO:0007669"/>
    <property type="project" value="InterPro"/>
</dbReference>
<dbReference type="InterPro" id="IPR044066">
    <property type="entry name" value="TRIAD_supradom"/>
</dbReference>
<evidence type="ECO:0000259" key="11">
    <source>
        <dbReference type="PROSITE" id="PS51873"/>
    </source>
</evidence>
<dbReference type="EC" id="2.3.2.31" evidence="2"/>
<accession>A0A1G4KDP3</accession>
<dbReference type="InterPro" id="IPR002867">
    <property type="entry name" value="IBR_dom"/>
</dbReference>
<dbReference type="SMART" id="SM00184">
    <property type="entry name" value="RING"/>
    <property type="match status" value="1"/>
</dbReference>
<dbReference type="Gene3D" id="1.20.120.1750">
    <property type="match status" value="1"/>
</dbReference>
<keyword evidence="8" id="KW-0862">Zinc</keyword>
<dbReference type="SMART" id="SM00647">
    <property type="entry name" value="IBR"/>
    <property type="match status" value="2"/>
</dbReference>
<dbReference type="FunFam" id="1.20.120.1750:FF:000002">
    <property type="entry name" value="RBR-type E3 ubiquitin transferase"/>
    <property type="match status" value="1"/>
</dbReference>
<keyword evidence="3" id="KW-0808">Transferase</keyword>
<keyword evidence="4" id="KW-0479">Metal-binding</keyword>
<dbReference type="Proteomes" id="UP000191144">
    <property type="component" value="Chromosome H"/>
</dbReference>
<dbReference type="AlphaFoldDB" id="A0A1G4KDP3"/>
<reference evidence="13" key="1">
    <citation type="submission" date="2016-03" db="EMBL/GenBank/DDBJ databases">
        <authorList>
            <person name="Devillers Hugo."/>
        </authorList>
    </citation>
    <scope>NUCLEOTIDE SEQUENCE [LARGE SCALE GENOMIC DNA]</scope>
</reference>
<dbReference type="SUPFAM" id="SSF57850">
    <property type="entry name" value="RING/U-box"/>
    <property type="match status" value="2"/>
</dbReference>
<evidence type="ECO:0000256" key="9">
    <source>
        <dbReference type="PROSITE-ProRule" id="PRU00175"/>
    </source>
</evidence>
<dbReference type="InterPro" id="IPR031127">
    <property type="entry name" value="E3_UB_ligase_RBR"/>
</dbReference>
<evidence type="ECO:0000313" key="12">
    <source>
        <dbReference type="EMBL" id="SCV02641.1"/>
    </source>
</evidence>
<evidence type="ECO:0000256" key="4">
    <source>
        <dbReference type="ARBA" id="ARBA00022723"/>
    </source>
</evidence>
<dbReference type="GO" id="GO:0061630">
    <property type="term" value="F:ubiquitin protein ligase activity"/>
    <property type="evidence" value="ECO:0007669"/>
    <property type="project" value="UniProtKB-EC"/>
</dbReference>
<keyword evidence="13" id="KW-1185">Reference proteome</keyword>
<evidence type="ECO:0000256" key="2">
    <source>
        <dbReference type="ARBA" id="ARBA00012251"/>
    </source>
</evidence>
<dbReference type="PROSITE" id="PS00518">
    <property type="entry name" value="ZF_RING_1"/>
    <property type="match status" value="1"/>
</dbReference>
<evidence type="ECO:0000256" key="1">
    <source>
        <dbReference type="ARBA" id="ARBA00001798"/>
    </source>
</evidence>
<organism evidence="12 13">
    <name type="scientific">Lachancea meyersii CBS 8951</name>
    <dbReference type="NCBI Taxonomy" id="1266667"/>
    <lineage>
        <taxon>Eukaryota</taxon>
        <taxon>Fungi</taxon>
        <taxon>Dikarya</taxon>
        <taxon>Ascomycota</taxon>
        <taxon>Saccharomycotina</taxon>
        <taxon>Saccharomycetes</taxon>
        <taxon>Saccharomycetales</taxon>
        <taxon>Saccharomycetaceae</taxon>
        <taxon>Lachancea</taxon>
    </lineage>
</organism>